<dbReference type="InterPro" id="IPR038153">
    <property type="entry name" value="EvaA-like_sf"/>
</dbReference>
<organism evidence="2 3">
    <name type="scientific">Streptomyces zhihengii</name>
    <dbReference type="NCBI Taxonomy" id="1818004"/>
    <lineage>
        <taxon>Bacteria</taxon>
        <taxon>Bacillati</taxon>
        <taxon>Actinomycetota</taxon>
        <taxon>Actinomycetes</taxon>
        <taxon>Kitasatosporales</taxon>
        <taxon>Streptomycetaceae</taxon>
        <taxon>Streptomyces</taxon>
    </lineage>
</organism>
<dbReference type="Pfam" id="PF03559">
    <property type="entry name" value="Hexose_dehydrat"/>
    <property type="match status" value="2"/>
</dbReference>
<evidence type="ECO:0000313" key="3">
    <source>
        <dbReference type="Proteomes" id="UP000664109"/>
    </source>
</evidence>
<sequence>MPQSRPSPRELLMNASMGDSPSVPSAFRHWFEDARKSIYTHVERVPLASVTGWHCDPDAPALTHHTGRFFSIEGIRTHHAGGPVEHWDQPVINQPETGILGILVRRIDGELHCLMQAKAEPGNINGLQLSPTVQATRSNFTGVHRGKSVPYLRYFREAGAHRILADSRQSEQGTWFLRKRNRNMIVETAEEVPAAEGFRWLPLGELLGLLRFDDLVGMDARSVLACLPFPPDAPASPPGGRSGTAPLLSWITEARSRIEVTTERVPLPRLERWRRDPLAISHESGRFFDVIGVRVKAAGREVAAWGQPMIAAHGTGLVAFLVTRVEGVLHVLVRQRVEPGFVDVLELGPTVQCTPRDHESDSGTGRPRFLDEVLGAGPDRILFDTVLSDEGGRLFHTRSRHLIVETGHLPEPPGYRWTTPAQLSALLRHSHYVTMQARSLLACLHALEHPAYGTAEAGRGEPS</sequence>
<accession>A0ABS2ULP9</accession>
<dbReference type="Gene3D" id="3.90.79.40">
    <property type="entry name" value="EvaA sugar 2,3-dehydratase subunit"/>
    <property type="match status" value="2"/>
</dbReference>
<feature type="domain" description="dTDP-4-dehydro-6-deoxy-alpha-D-glucopyranose 2,3-dehydratase" evidence="1">
    <location>
        <begin position="245"/>
        <end position="444"/>
    </location>
</feature>
<dbReference type="EMBL" id="JAFEJA010000001">
    <property type="protein sequence ID" value="MBM9618476.1"/>
    <property type="molecule type" value="Genomic_DNA"/>
</dbReference>
<evidence type="ECO:0000259" key="1">
    <source>
        <dbReference type="Pfam" id="PF03559"/>
    </source>
</evidence>
<reference evidence="2 3" key="1">
    <citation type="journal article" date="2016" name="Arch. Microbiol.">
        <title>Streptomyces zhihengii sp. nov., isolated from rhizospheric soil of Psammosilene tunicoides.</title>
        <authorList>
            <person name="Huang M.J."/>
            <person name="Fei J.J."/>
            <person name="Salam N."/>
            <person name="Kim C.J."/>
            <person name="Hozzein W.N."/>
            <person name="Xiao M."/>
            <person name="Huang H.Q."/>
            <person name="Li W.J."/>
        </authorList>
    </citation>
    <scope>NUCLEOTIDE SEQUENCE [LARGE SCALE GENOMIC DNA]</scope>
    <source>
        <strain evidence="2 3">YIM T102</strain>
    </source>
</reference>
<dbReference type="Proteomes" id="UP000664109">
    <property type="component" value="Unassembled WGS sequence"/>
</dbReference>
<comment type="caution">
    <text evidence="2">The sequence shown here is derived from an EMBL/GenBank/DDBJ whole genome shotgun (WGS) entry which is preliminary data.</text>
</comment>
<protein>
    <submittedName>
        <fullName evidence="2">NDP-hexose 2,3-dehydratase family protein</fullName>
    </submittedName>
</protein>
<dbReference type="InterPro" id="IPR005212">
    <property type="entry name" value="EvaA-like"/>
</dbReference>
<evidence type="ECO:0000313" key="2">
    <source>
        <dbReference type="EMBL" id="MBM9618476.1"/>
    </source>
</evidence>
<name>A0ABS2ULP9_9ACTN</name>
<keyword evidence="3" id="KW-1185">Reference proteome</keyword>
<feature type="domain" description="dTDP-4-dehydro-6-deoxy-alpha-D-glucopyranose 2,3-dehydratase" evidence="1">
    <location>
        <begin position="27"/>
        <end position="227"/>
    </location>
</feature>
<gene>
    <name evidence="2" type="ORF">JE024_06890</name>
</gene>
<proteinExistence type="predicted"/>